<accession>A0A2I0UPL3</accession>
<evidence type="ECO:0000313" key="1">
    <source>
        <dbReference type="EMBL" id="PKU47990.1"/>
    </source>
</evidence>
<dbReference type="AlphaFoldDB" id="A0A2I0UPL3"/>
<sequence length="72" mass="7967">MRYMNHVCIEIRVKGILSAQVKAVTAFAKLLLSTSRKRVTFKDKGVVSSYVGPVAGYSKSRLGLLLPQCCFM</sequence>
<dbReference type="EMBL" id="KZ505663">
    <property type="protein sequence ID" value="PKU47990.1"/>
    <property type="molecule type" value="Genomic_DNA"/>
</dbReference>
<protein>
    <submittedName>
        <fullName evidence="1">Uncharacterized protein</fullName>
    </submittedName>
</protein>
<name>A0A2I0UPL3_LIMLA</name>
<dbReference type="Proteomes" id="UP000233556">
    <property type="component" value="Unassembled WGS sequence"/>
</dbReference>
<proteinExistence type="predicted"/>
<gene>
    <name evidence="1" type="ORF">llap_1699</name>
</gene>
<organism evidence="1 2">
    <name type="scientific">Limosa lapponica baueri</name>
    <dbReference type="NCBI Taxonomy" id="1758121"/>
    <lineage>
        <taxon>Eukaryota</taxon>
        <taxon>Metazoa</taxon>
        <taxon>Chordata</taxon>
        <taxon>Craniata</taxon>
        <taxon>Vertebrata</taxon>
        <taxon>Euteleostomi</taxon>
        <taxon>Archelosauria</taxon>
        <taxon>Archosauria</taxon>
        <taxon>Dinosauria</taxon>
        <taxon>Saurischia</taxon>
        <taxon>Theropoda</taxon>
        <taxon>Coelurosauria</taxon>
        <taxon>Aves</taxon>
        <taxon>Neognathae</taxon>
        <taxon>Neoaves</taxon>
        <taxon>Charadriiformes</taxon>
        <taxon>Scolopacidae</taxon>
        <taxon>Limosa</taxon>
    </lineage>
</organism>
<keyword evidence="2" id="KW-1185">Reference proteome</keyword>
<evidence type="ECO:0000313" key="2">
    <source>
        <dbReference type="Proteomes" id="UP000233556"/>
    </source>
</evidence>
<reference evidence="2" key="2">
    <citation type="submission" date="2017-12" db="EMBL/GenBank/DDBJ databases">
        <title>Genome sequence of the Bar-tailed Godwit (Limosa lapponica baueri).</title>
        <authorList>
            <person name="Lima N.C.B."/>
            <person name="Parody-Merino A.M."/>
            <person name="Battley P.F."/>
            <person name="Fidler A.E."/>
            <person name="Prosdocimi F."/>
        </authorList>
    </citation>
    <scope>NUCLEOTIDE SEQUENCE [LARGE SCALE GENOMIC DNA]</scope>
</reference>
<reference evidence="2" key="1">
    <citation type="submission" date="2017-11" db="EMBL/GenBank/DDBJ databases">
        <authorList>
            <person name="Lima N.C."/>
            <person name="Parody-Merino A.M."/>
            <person name="Battley P.F."/>
            <person name="Fidler A.E."/>
            <person name="Prosdocimi F."/>
        </authorList>
    </citation>
    <scope>NUCLEOTIDE SEQUENCE [LARGE SCALE GENOMIC DNA]</scope>
</reference>